<dbReference type="Gene3D" id="1.10.12.10">
    <property type="entry name" value="Lyase 2-enoyl-coa Hydratase, Chain A, domain 2"/>
    <property type="match status" value="1"/>
</dbReference>
<dbReference type="Pfam" id="PF00378">
    <property type="entry name" value="ECH_1"/>
    <property type="match status" value="1"/>
</dbReference>
<organism evidence="2 3">
    <name type="scientific">Halovibrio salipaludis</name>
    <dbReference type="NCBI Taxonomy" id="2032626"/>
    <lineage>
        <taxon>Bacteria</taxon>
        <taxon>Pseudomonadati</taxon>
        <taxon>Pseudomonadota</taxon>
        <taxon>Gammaproteobacteria</taxon>
        <taxon>Oceanospirillales</taxon>
        <taxon>Halomonadaceae</taxon>
        <taxon>Halovibrio</taxon>
    </lineage>
</organism>
<dbReference type="Gene3D" id="3.90.226.10">
    <property type="entry name" value="2-enoyl-CoA Hydratase, Chain A, domain 1"/>
    <property type="match status" value="1"/>
</dbReference>
<comment type="similarity">
    <text evidence="1">Belongs to the enoyl-CoA hydratase/isomerase family.</text>
</comment>
<dbReference type="OrthoDB" id="9807606at2"/>
<dbReference type="PANTHER" id="PTHR42964">
    <property type="entry name" value="ENOYL-COA HYDRATASE"/>
    <property type="match status" value="1"/>
</dbReference>
<dbReference type="GO" id="GO:0008300">
    <property type="term" value="P:isoprenoid catabolic process"/>
    <property type="evidence" value="ECO:0007669"/>
    <property type="project" value="TreeGrafter"/>
</dbReference>
<sequence>MDNAVLIDTPRQGLRRIRLNRPDKRNAFNAGIIAELSSAIEAAARDDDVRAVLLAAEGKHFSAGADLEWMRSTAAMGAEENREDALALARLMRLLDECPKPTLTRVQGAAFGGALGLICCTDIAIAATDARFCLSEVRLGLVPATIGPYVVRTLGQRQARRYMLSAELIEAEQARSLGLVHELADPAQLDDRVEALTGQLMQAGPEAQSECKHLLRRLDDPAAGDGVDEFTAAMIARVRTGAEGQEGLRAFLEKDTPAWREASPDE</sequence>
<dbReference type="PANTHER" id="PTHR42964:SF1">
    <property type="entry name" value="POLYKETIDE BIOSYNTHESIS ENOYL-COA HYDRATASE PKSH-RELATED"/>
    <property type="match status" value="1"/>
</dbReference>
<dbReference type="InterPro" id="IPR029045">
    <property type="entry name" value="ClpP/crotonase-like_dom_sf"/>
</dbReference>
<dbReference type="InterPro" id="IPR014748">
    <property type="entry name" value="Enoyl-CoA_hydra_C"/>
</dbReference>
<proteinExistence type="inferred from homology"/>
<dbReference type="InterPro" id="IPR051683">
    <property type="entry name" value="Enoyl-CoA_Hydratase/Isomerase"/>
</dbReference>
<evidence type="ECO:0000313" key="2">
    <source>
        <dbReference type="EMBL" id="PAU81441.1"/>
    </source>
</evidence>
<dbReference type="InterPro" id="IPR001753">
    <property type="entry name" value="Enoyl-CoA_hydra/iso"/>
</dbReference>
<evidence type="ECO:0000256" key="1">
    <source>
        <dbReference type="ARBA" id="ARBA00005254"/>
    </source>
</evidence>
<dbReference type="SUPFAM" id="SSF52096">
    <property type="entry name" value="ClpP/crotonase"/>
    <property type="match status" value="1"/>
</dbReference>
<dbReference type="FunFam" id="3.90.226.10:FF:000066">
    <property type="entry name" value="Enoyl-CoA hydratase"/>
    <property type="match status" value="1"/>
</dbReference>
<dbReference type="EC" id="4.2.1.17" evidence="2"/>
<name>A0A2A2F7A0_9GAMM</name>
<protein>
    <submittedName>
        <fullName evidence="2">Enoyl-CoA hydratase</fullName>
        <ecNumber evidence="2">4.2.1.17</ecNumber>
    </submittedName>
</protein>
<dbReference type="Proteomes" id="UP000218896">
    <property type="component" value="Unassembled WGS sequence"/>
</dbReference>
<dbReference type="GO" id="GO:0004300">
    <property type="term" value="F:enoyl-CoA hydratase activity"/>
    <property type="evidence" value="ECO:0007669"/>
    <property type="project" value="UniProtKB-EC"/>
</dbReference>
<gene>
    <name evidence="2" type="ORF">CK501_06300</name>
</gene>
<reference evidence="2 3" key="1">
    <citation type="submission" date="2017-08" db="EMBL/GenBank/DDBJ databases">
        <title>Halovibrio sewagensis sp. nov., isolated from wastewater of high salinity.</title>
        <authorList>
            <person name="Dong X."/>
            <person name="Zhang G."/>
        </authorList>
    </citation>
    <scope>NUCLEOTIDE SEQUENCE [LARGE SCALE GENOMIC DNA]</scope>
    <source>
        <strain evidence="2 3">YL5-2</strain>
    </source>
</reference>
<keyword evidence="2" id="KW-0456">Lyase</keyword>
<keyword evidence="3" id="KW-1185">Reference proteome</keyword>
<evidence type="ECO:0000313" key="3">
    <source>
        <dbReference type="Proteomes" id="UP000218896"/>
    </source>
</evidence>
<dbReference type="CDD" id="cd06558">
    <property type="entry name" value="crotonase-like"/>
    <property type="match status" value="1"/>
</dbReference>
<comment type="caution">
    <text evidence="2">The sequence shown here is derived from an EMBL/GenBank/DDBJ whole genome shotgun (WGS) entry which is preliminary data.</text>
</comment>
<dbReference type="EMBL" id="NSKD01000002">
    <property type="protein sequence ID" value="PAU81441.1"/>
    <property type="molecule type" value="Genomic_DNA"/>
</dbReference>
<dbReference type="AlphaFoldDB" id="A0A2A2F7A0"/>
<accession>A0A2A2F7A0</accession>